<dbReference type="PIRSF" id="PIRSF005426">
    <property type="entry name" value="Frp"/>
    <property type="match status" value="1"/>
</dbReference>
<evidence type="ECO:0000256" key="5">
    <source>
        <dbReference type="PIRNR" id="PIRNR005426"/>
    </source>
</evidence>
<keyword evidence="3 5" id="KW-0288">FMN</keyword>
<keyword evidence="8" id="KW-1185">Reference proteome</keyword>
<dbReference type="SUPFAM" id="SSF55469">
    <property type="entry name" value="FMN-dependent nitroreductase-like"/>
    <property type="match status" value="1"/>
</dbReference>
<dbReference type="Pfam" id="PF00881">
    <property type="entry name" value="Nitroreductase"/>
    <property type="match status" value="1"/>
</dbReference>
<reference evidence="7 8" key="1">
    <citation type="submission" date="2016-10" db="EMBL/GenBank/DDBJ databases">
        <authorList>
            <person name="de Groot N.N."/>
        </authorList>
    </citation>
    <scope>NUCLEOTIDE SEQUENCE [LARGE SCALE GENOMIC DNA]</scope>
    <source>
        <strain evidence="7 8">DSM 1283</strain>
    </source>
</reference>
<evidence type="ECO:0000256" key="1">
    <source>
        <dbReference type="ARBA" id="ARBA00008366"/>
    </source>
</evidence>
<evidence type="ECO:0000256" key="3">
    <source>
        <dbReference type="ARBA" id="ARBA00022643"/>
    </source>
</evidence>
<dbReference type="InterPro" id="IPR016446">
    <property type="entry name" value="Flavin_OxRdtase_Frp"/>
</dbReference>
<evidence type="ECO:0000313" key="8">
    <source>
        <dbReference type="Proteomes" id="UP000198806"/>
    </source>
</evidence>
<accession>A0A1I5F550</accession>
<dbReference type="RefSeq" id="WP_091686122.1">
    <property type="nucleotide sequence ID" value="NZ_BAABFM010000014.1"/>
</dbReference>
<comment type="similarity">
    <text evidence="1 5">Belongs to the flavin oxidoreductase frp family.</text>
</comment>
<sequence>MNLQNELIKKQLEHRTIREFKEQSIPSDIFEQLMEVGRRTATSNGMQGCSVIRVTDGVLRKEIAEICKQEYVARAPELLIFVVDQNRNWQIAKEKNCLEESAKDMDRFFQGFTDACITAQNIVNAAEALDLGTVYLGSILNDSEKICELLKLPKLTFPVVGLGIGYPNQNPQLKPRMDMKLRVFENSYKIFDNYLEEIKDYDEEMQTYYDLRDANKRVDCFSDQVVTRLKNTVPKRQELLQVIRDQGFDLKLKY</sequence>
<evidence type="ECO:0000256" key="2">
    <source>
        <dbReference type="ARBA" id="ARBA00022630"/>
    </source>
</evidence>
<dbReference type="EMBL" id="FOWD01000012">
    <property type="protein sequence ID" value="SFO18847.1"/>
    <property type="molecule type" value="Genomic_DNA"/>
</dbReference>
<dbReference type="STRING" id="1527.SAMN04489757_11241"/>
<dbReference type="OrthoDB" id="9775805at2"/>
<protein>
    <recommendedName>
        <fullName evidence="6">Nitroreductase domain-containing protein</fullName>
    </recommendedName>
</protein>
<name>A0A1I5F550_9FIRM</name>
<keyword evidence="4 5" id="KW-0560">Oxidoreductase</keyword>
<keyword evidence="2 5" id="KW-0285">Flavoprotein</keyword>
<evidence type="ECO:0000256" key="4">
    <source>
        <dbReference type="ARBA" id="ARBA00023002"/>
    </source>
</evidence>
<dbReference type="Gene3D" id="3.40.109.10">
    <property type="entry name" value="NADH Oxidase"/>
    <property type="match status" value="1"/>
</dbReference>
<evidence type="ECO:0000313" key="7">
    <source>
        <dbReference type="EMBL" id="SFO18847.1"/>
    </source>
</evidence>
<feature type="domain" description="Nitroreductase" evidence="6">
    <location>
        <begin position="13"/>
        <end position="166"/>
    </location>
</feature>
<keyword evidence="5" id="KW-0521">NADP</keyword>
<dbReference type="InterPro" id="IPR029479">
    <property type="entry name" value="Nitroreductase"/>
</dbReference>
<dbReference type="Proteomes" id="UP000198806">
    <property type="component" value="Unassembled WGS sequence"/>
</dbReference>
<organism evidence="7 8">
    <name type="scientific">Anaerocolumna aminovalerica</name>
    <dbReference type="NCBI Taxonomy" id="1527"/>
    <lineage>
        <taxon>Bacteria</taxon>
        <taxon>Bacillati</taxon>
        <taxon>Bacillota</taxon>
        <taxon>Clostridia</taxon>
        <taxon>Lachnospirales</taxon>
        <taxon>Lachnospiraceae</taxon>
        <taxon>Anaerocolumna</taxon>
    </lineage>
</organism>
<evidence type="ECO:0000259" key="6">
    <source>
        <dbReference type="Pfam" id="PF00881"/>
    </source>
</evidence>
<gene>
    <name evidence="7" type="ORF">SAMN04489757_11241</name>
</gene>
<dbReference type="CDD" id="cd02146">
    <property type="entry name" value="NfsA-like"/>
    <property type="match status" value="1"/>
</dbReference>
<dbReference type="PANTHER" id="PTHR43425">
    <property type="entry name" value="OXYGEN-INSENSITIVE NADPH NITROREDUCTASE"/>
    <property type="match status" value="1"/>
</dbReference>
<proteinExistence type="inferred from homology"/>
<dbReference type="AlphaFoldDB" id="A0A1I5F550"/>
<dbReference type="GO" id="GO:0016491">
    <property type="term" value="F:oxidoreductase activity"/>
    <property type="evidence" value="ECO:0007669"/>
    <property type="project" value="UniProtKB-UniRule"/>
</dbReference>
<dbReference type="PANTHER" id="PTHR43425:SF2">
    <property type="entry name" value="OXYGEN-INSENSITIVE NADPH NITROREDUCTASE"/>
    <property type="match status" value="1"/>
</dbReference>
<dbReference type="InterPro" id="IPR000415">
    <property type="entry name" value="Nitroreductase-like"/>
</dbReference>